<feature type="signal peptide" evidence="1">
    <location>
        <begin position="1"/>
        <end position="21"/>
    </location>
</feature>
<evidence type="ECO:0000313" key="6">
    <source>
        <dbReference type="Proteomes" id="UP000092871"/>
    </source>
</evidence>
<dbReference type="InterPro" id="IPR003431">
    <property type="entry name" value="B-propeller_Phytase"/>
</dbReference>
<dbReference type="AlphaFoldDB" id="A0A1C3JR46"/>
<keyword evidence="5" id="KW-1185">Reference proteome</keyword>
<feature type="chain" id="PRO_5008676969" evidence="1">
    <location>
        <begin position="22"/>
        <end position="669"/>
    </location>
</feature>
<keyword evidence="3" id="KW-0378">Hydrolase</keyword>
<dbReference type="Pfam" id="PF02333">
    <property type="entry name" value="Phytase"/>
    <property type="match status" value="2"/>
</dbReference>
<dbReference type="SUPFAM" id="SSF50956">
    <property type="entry name" value="Thermostable phytase (3-phytase)"/>
    <property type="match status" value="2"/>
</dbReference>
<evidence type="ECO:0000313" key="5">
    <source>
        <dbReference type="Proteomes" id="UP000092840"/>
    </source>
</evidence>
<dbReference type="EMBL" id="FLRA01000012">
    <property type="protein sequence ID" value="SBT17698.1"/>
    <property type="molecule type" value="Genomic_DNA"/>
</dbReference>
<name>A0A1C3JR46_9GAMM</name>
<evidence type="ECO:0000313" key="4">
    <source>
        <dbReference type="EMBL" id="SBT20024.1"/>
    </source>
</evidence>
<reference evidence="3 6" key="2">
    <citation type="submission" date="2016-06" db="EMBL/GenBank/DDBJ databases">
        <authorList>
            <person name="Kjaerup R.B."/>
            <person name="Dalgaard T.S."/>
            <person name="Juul-Madsen H.R."/>
        </authorList>
    </citation>
    <scope>NUCLEOTIDE SEQUENCE [LARGE SCALE GENOMIC DNA]</scope>
    <source>
        <strain evidence="3 6">CECT 5115</strain>
    </source>
</reference>
<dbReference type="Gene3D" id="2.120.10.30">
    <property type="entry name" value="TolB, C-terminal domain"/>
    <property type="match status" value="2"/>
</dbReference>
<evidence type="ECO:0000259" key="2">
    <source>
        <dbReference type="PROSITE" id="PS51662"/>
    </source>
</evidence>
<dbReference type="OrthoDB" id="8696437at2"/>
<dbReference type="Proteomes" id="UP000092840">
    <property type="component" value="Unassembled WGS sequence"/>
</dbReference>
<dbReference type="EMBL" id="FLRB01000005">
    <property type="protein sequence ID" value="SBT20024.1"/>
    <property type="molecule type" value="Genomic_DNA"/>
</dbReference>
<reference evidence="4 5" key="1">
    <citation type="submission" date="2016-06" db="EMBL/GenBank/DDBJ databases">
        <authorList>
            <person name="Rodrigo-Torres L."/>
            <person name="Arahal D.R."/>
        </authorList>
    </citation>
    <scope>NUCLEOTIDE SEQUENCE [LARGE SCALE GENOMIC DNA]</scope>
    <source>
        <strain evidence="4 5">CECT 5116</strain>
    </source>
</reference>
<proteinExistence type="predicted"/>
<organism evidence="3 6">
    <name type="scientific">Marinomonas gallaica</name>
    <dbReference type="NCBI Taxonomy" id="1806667"/>
    <lineage>
        <taxon>Bacteria</taxon>
        <taxon>Pseudomonadati</taxon>
        <taxon>Pseudomonadota</taxon>
        <taxon>Gammaproteobacteria</taxon>
        <taxon>Oceanospirillales</taxon>
        <taxon>Oceanospirillaceae</taxon>
        <taxon>Marinomonas</taxon>
    </lineage>
</organism>
<gene>
    <name evidence="3" type="primary">phy</name>
    <name evidence="3" type="ORF">MGA5115_01814</name>
    <name evidence="4" type="ORF">MGA5116_00607</name>
</gene>
<dbReference type="RefSeq" id="WP_067035176.1">
    <property type="nucleotide sequence ID" value="NZ_FLRA01000012.1"/>
</dbReference>
<feature type="domain" description="BPP" evidence="2">
    <location>
        <begin position="4"/>
        <end position="319"/>
    </location>
</feature>
<evidence type="ECO:0000313" key="3">
    <source>
        <dbReference type="EMBL" id="SBT17698.1"/>
    </source>
</evidence>
<evidence type="ECO:0000256" key="1">
    <source>
        <dbReference type="SAM" id="SignalP"/>
    </source>
</evidence>
<dbReference type="GO" id="GO:0016158">
    <property type="term" value="F:inositol hexakisphosphate 3-phosphatase activity"/>
    <property type="evidence" value="ECO:0007669"/>
    <property type="project" value="UniProtKB-EC"/>
</dbReference>
<protein>
    <submittedName>
        <fullName evidence="3">3-phytase</fullName>
        <ecNumber evidence="3">3.1.3.8</ecNumber>
    </submittedName>
</protein>
<keyword evidence="1" id="KW-0732">Signal</keyword>
<sequence length="669" mass="72344">MSFFKPTLIATAILAANISYAVVTDTSYEDIADSAVWQSSDQQQSLLIATLEGDGIAVYDAQGRERQRIEGVEAMGADVRYGIQAANGARIDIAAIALPDEDAIGFYRIDPESSTPLTKLNQLSVSMTPEGICLGKNATTSALFVAAYDEEGTVKQYKLGFDGHQIQSIINNTDGPLPVRITQVGGELSACAIDDATSTLYVAEQNVGIWVYGADPENVKDRTLVDVVAPIGQLQEIEDMDILYSAEGKGALVVADEGQGFLLYDRESHAFINKFAVDSIEEAKLITTASNQLWLGNTELDTPVYQTLSWSELKTLSGYDVTNAITPRQLEITGVELVPAKAETKAVANGGDAADDPALWINQEHPEKSLIIATNKKGGLMAYNLSGEEVQYLEGGRPNNVDLRQDLHDVQGHTLTLAAASNRDLNTIALYTIDGSNTPIKPLPVKQGPVHSEAPELLSNVDEVYGLCMSRGEDGTPYVFVNGKDGQIEQWRIGVDQGVAEGKRVRTLQVATQPEGCVVDDATQTLYVGEEDHAIWSFDARPDGHDDATLFAKVDGEHLIDDIEGLTLYQTAQQNLLIASSQGNNTYAVFDLNNDGAFLNSFAIVGDDALGTDGATDTDGIHAVSANLGKDYPNGLFIAQDWYNIDHQYQVDNQNFKIVDWDAIQAILK</sequence>
<dbReference type="PROSITE" id="PS51662">
    <property type="entry name" value="BP_PHYTASE"/>
    <property type="match status" value="2"/>
</dbReference>
<dbReference type="EC" id="3.1.3.8" evidence="3"/>
<dbReference type="Proteomes" id="UP000092871">
    <property type="component" value="Unassembled WGS sequence"/>
</dbReference>
<dbReference type="InterPro" id="IPR011042">
    <property type="entry name" value="6-blade_b-propeller_TolB-like"/>
</dbReference>
<accession>A0A1C3JR46</accession>
<feature type="domain" description="BPP" evidence="2">
    <location>
        <begin position="328"/>
        <end position="668"/>
    </location>
</feature>